<dbReference type="Pfam" id="PF00801">
    <property type="entry name" value="PKD"/>
    <property type="match status" value="1"/>
</dbReference>
<dbReference type="SMART" id="SM00089">
    <property type="entry name" value="PKD"/>
    <property type="match status" value="2"/>
</dbReference>
<protein>
    <recommendedName>
        <fullName evidence="2">PKD domain-containing protein</fullName>
    </recommendedName>
</protein>
<evidence type="ECO:0000259" key="2">
    <source>
        <dbReference type="PROSITE" id="PS50093"/>
    </source>
</evidence>
<dbReference type="RefSeq" id="WP_267677368.1">
    <property type="nucleotide sequence ID" value="NZ_CP113088.1"/>
</dbReference>
<dbReference type="InterPro" id="IPR022409">
    <property type="entry name" value="PKD/Chitinase_dom"/>
</dbReference>
<dbReference type="PROSITE" id="PS50093">
    <property type="entry name" value="PKD"/>
    <property type="match status" value="1"/>
</dbReference>
<dbReference type="Proteomes" id="UP001164705">
    <property type="component" value="Chromosome"/>
</dbReference>
<dbReference type="Gene3D" id="2.60.120.430">
    <property type="entry name" value="Galactose-binding lectin"/>
    <property type="match status" value="2"/>
</dbReference>
<dbReference type="EMBL" id="CP113088">
    <property type="protein sequence ID" value="WAC02769.1"/>
    <property type="molecule type" value="Genomic_DNA"/>
</dbReference>
<evidence type="ECO:0000313" key="3">
    <source>
        <dbReference type="EMBL" id="WAC02769.1"/>
    </source>
</evidence>
<dbReference type="InterPro" id="IPR008979">
    <property type="entry name" value="Galactose-bd-like_sf"/>
</dbReference>
<name>A0A9E8MXP0_9FLAO</name>
<proteinExistence type="predicted"/>
<dbReference type="InterPro" id="IPR035986">
    <property type="entry name" value="PKD_dom_sf"/>
</dbReference>
<dbReference type="CDD" id="cd00146">
    <property type="entry name" value="PKD"/>
    <property type="match status" value="1"/>
</dbReference>
<dbReference type="Gene3D" id="2.60.40.10">
    <property type="entry name" value="Immunoglobulins"/>
    <property type="match status" value="1"/>
</dbReference>
<dbReference type="KEGG" id="lnu:N7U66_03620"/>
<reference evidence="3" key="1">
    <citation type="submission" date="2022-11" db="EMBL/GenBank/DDBJ databases">
        <title>Lacinutrix neustonica HL-RS19T sp. nov., isolated from the surface microlayer sample of brackish Lake Shihwa.</title>
        <authorList>
            <person name="Choi J.Y."/>
            <person name="Hwang C.Y."/>
        </authorList>
    </citation>
    <scope>NUCLEOTIDE SEQUENCE</scope>
    <source>
        <strain evidence="3">HL-RS19</strain>
    </source>
</reference>
<organism evidence="3 4">
    <name type="scientific">Lacinutrix neustonica</name>
    <dbReference type="NCBI Taxonomy" id="2980107"/>
    <lineage>
        <taxon>Bacteria</taxon>
        <taxon>Pseudomonadati</taxon>
        <taxon>Bacteroidota</taxon>
        <taxon>Flavobacteriia</taxon>
        <taxon>Flavobacteriales</taxon>
        <taxon>Flavobacteriaceae</taxon>
        <taxon>Lacinutrix</taxon>
    </lineage>
</organism>
<dbReference type="AlphaFoldDB" id="A0A9E8MXP0"/>
<sequence>MKTLKHLFCFFLITATYFACNQDDDNTDFINEFPAPTNVSALVTVTQDNTGLVTITPLGEGANTFVVNYGDGSENTSEILRAGYNTQHTYAEGVYLIAITAIGINGKTTTVTQEIVVSFQAPQNLMVTIENDSNVSKQVNVTGSAEFALSYEVDFGELGSTPIMGNINDTVSYTYQEPGTYTITVTAFSAAVETTSYSEAFLVTEILAPLNAAPEPPARVDADVVSVFSDAYTNVTLDELPTVWSSSGFEATTVGTDNIWKLTTLDFLGIVTNYANGIDVSAMETLHIDYWVPSGTTNELLVKIVNTVDGGEDIESLGTTVGGSWQSIDIDMTAFDDGNLANKEKITQIIIDSDGVSDVVYIDNFYFYRAASVQTQPILPVGFESPTFDYGIFSFGGANFEPIPASVIINPVPSGINTTENVFELVKPSGAQVWAGAGINLAGGTDFSEGTTILVDVYSPTAGTPILYKMEDSSSPLDGNGNPTVFLEVQATTTVANQWETLAFDLTTFAGFSTSNAYDRAIFFANFGNSGTGATYYFDNIRINGATPPSPSIPINFESTLFNYGTFSFGGANVAIVTNPNMSGINTSGKVFEIVKTSGAQVWAGAGMGLAGATNFANGTTLNIDVWSPTAGTPILLKMEASTSPPRWKWKPKCICRSVCRHNRIKPVGNLKF</sequence>
<dbReference type="InterPro" id="IPR013783">
    <property type="entry name" value="Ig-like_fold"/>
</dbReference>
<evidence type="ECO:0000256" key="1">
    <source>
        <dbReference type="SAM" id="SignalP"/>
    </source>
</evidence>
<dbReference type="SUPFAM" id="SSF49785">
    <property type="entry name" value="Galactose-binding domain-like"/>
    <property type="match status" value="1"/>
</dbReference>
<accession>A0A9E8MXP0</accession>
<gene>
    <name evidence="3" type="ORF">N7U66_03620</name>
</gene>
<dbReference type="SUPFAM" id="SSF49299">
    <property type="entry name" value="PKD domain"/>
    <property type="match status" value="1"/>
</dbReference>
<keyword evidence="1" id="KW-0732">Signal</keyword>
<feature type="signal peptide" evidence="1">
    <location>
        <begin position="1"/>
        <end position="21"/>
    </location>
</feature>
<feature type="chain" id="PRO_5038542591" description="PKD domain-containing protein" evidence="1">
    <location>
        <begin position="22"/>
        <end position="673"/>
    </location>
</feature>
<feature type="domain" description="PKD" evidence="2">
    <location>
        <begin position="142"/>
        <end position="210"/>
    </location>
</feature>
<keyword evidence="4" id="KW-1185">Reference proteome</keyword>
<evidence type="ECO:0000313" key="4">
    <source>
        <dbReference type="Proteomes" id="UP001164705"/>
    </source>
</evidence>
<dbReference type="InterPro" id="IPR000601">
    <property type="entry name" value="PKD_dom"/>
</dbReference>